<dbReference type="PROSITE" id="PS50835">
    <property type="entry name" value="IG_LIKE"/>
    <property type="match status" value="1"/>
</dbReference>
<protein>
    <submittedName>
        <fullName evidence="9">Uncharacterized LOC107709979</fullName>
    </submittedName>
</protein>
<dbReference type="Pfam" id="PF07686">
    <property type="entry name" value="V-set"/>
    <property type="match status" value="2"/>
</dbReference>
<dbReference type="SMART" id="SM00406">
    <property type="entry name" value="IGv"/>
    <property type="match status" value="2"/>
</dbReference>
<feature type="domain" description="Ig-like" evidence="8">
    <location>
        <begin position="124"/>
        <end position="248"/>
    </location>
</feature>
<dbReference type="Gene3D" id="2.60.40.10">
    <property type="entry name" value="Immunoglobulins"/>
    <property type="match status" value="3"/>
</dbReference>
<dbReference type="InterPro" id="IPR003599">
    <property type="entry name" value="Ig_sub"/>
</dbReference>
<evidence type="ECO:0000256" key="2">
    <source>
        <dbReference type="ARBA" id="ARBA00022475"/>
    </source>
</evidence>
<keyword evidence="10" id="KW-1185">Reference proteome</keyword>
<keyword evidence="3" id="KW-0732">Signal</keyword>
<evidence type="ECO:0000256" key="5">
    <source>
        <dbReference type="ARBA" id="ARBA00023136"/>
    </source>
</evidence>
<evidence type="ECO:0000259" key="8">
    <source>
        <dbReference type="PROSITE" id="PS50835"/>
    </source>
</evidence>
<keyword evidence="5" id="KW-0472">Membrane</keyword>
<keyword evidence="2" id="KW-1003">Cell membrane</keyword>
<dbReference type="PANTHER" id="PTHR19433">
    <property type="entry name" value="T-CELL RECEPTOR ALPHA CHAIN V REGION-RELATED"/>
    <property type="match status" value="1"/>
</dbReference>
<dbReference type="InterPro" id="IPR013783">
    <property type="entry name" value="Ig-like_fold"/>
</dbReference>
<gene>
    <name evidence="9" type="primary">nitr8</name>
</gene>
<dbReference type="InterPro" id="IPR052051">
    <property type="entry name" value="TCR_complex_component"/>
</dbReference>
<dbReference type="GO" id="GO:0002376">
    <property type="term" value="P:immune system process"/>
    <property type="evidence" value="ECO:0007669"/>
    <property type="project" value="UniProtKB-KW"/>
</dbReference>
<reference evidence="9" key="1">
    <citation type="submission" date="2025-08" db="UniProtKB">
        <authorList>
            <consortium name="Ensembl"/>
        </authorList>
    </citation>
    <scope>IDENTIFICATION</scope>
</reference>
<organism evidence="9 10">
    <name type="scientific">Sinocyclocheilus rhinocerous</name>
    <dbReference type="NCBI Taxonomy" id="307959"/>
    <lineage>
        <taxon>Eukaryota</taxon>
        <taxon>Metazoa</taxon>
        <taxon>Chordata</taxon>
        <taxon>Craniata</taxon>
        <taxon>Vertebrata</taxon>
        <taxon>Euteleostomi</taxon>
        <taxon>Actinopterygii</taxon>
        <taxon>Neopterygii</taxon>
        <taxon>Teleostei</taxon>
        <taxon>Ostariophysi</taxon>
        <taxon>Cypriniformes</taxon>
        <taxon>Cyprinidae</taxon>
        <taxon>Cyprininae</taxon>
        <taxon>Sinocyclocheilus</taxon>
    </lineage>
</organism>
<sequence>VHLVISYSLLANQSNMSRVLLLTFPKRLQATKLGDNVTIECYLPNKDFNNIVWYKQDMGMKLQIISKSYIYLTKVDFTDGYNDGRFNVTISKGIYHLHISLTKKEDIATYFCGVITLGELYFGPGTFLMLNGMLELSLCPVSDKVHIGDNITLTCRVQTVDEKCEGGHHAYWFREAAEESSPGIIYTDGDMKKHGEICKDDSTKQSCVHTLKKRNLSLSDAGTYYCAVLVCGKIMFGNGTYLEFKSLSRIIDGHKDAYFIMAATQTCVYNFTMRNLTLPDTGTYYCAMDADGEIIIGHGTKLTIADMGNIQSIDFIEYAHIRKITKFVGYENVSCTIQNTTLEVQHVLGLNTLVICVISVCIFPKGKLYCQTCLFIGLMYF</sequence>
<evidence type="ECO:0000256" key="1">
    <source>
        <dbReference type="ARBA" id="ARBA00004236"/>
    </source>
</evidence>
<dbReference type="PANTHER" id="PTHR19433:SF133">
    <property type="entry name" value="IMMUNE-TYPE RECEPTOR 5 PRECURSOR-RELATED"/>
    <property type="match status" value="1"/>
</dbReference>
<dbReference type="GO" id="GO:0005886">
    <property type="term" value="C:plasma membrane"/>
    <property type="evidence" value="ECO:0007669"/>
    <property type="project" value="UniProtKB-SubCell"/>
</dbReference>
<dbReference type="SUPFAM" id="SSF48726">
    <property type="entry name" value="Immunoglobulin"/>
    <property type="match status" value="3"/>
</dbReference>
<dbReference type="InterPro" id="IPR013106">
    <property type="entry name" value="Ig_V-set"/>
</dbReference>
<proteinExistence type="predicted"/>
<evidence type="ECO:0000256" key="6">
    <source>
        <dbReference type="ARBA" id="ARBA00023157"/>
    </source>
</evidence>
<evidence type="ECO:0000313" key="9">
    <source>
        <dbReference type="Ensembl" id="ENSSRHP00000096307.1"/>
    </source>
</evidence>
<dbReference type="SMART" id="SM00409">
    <property type="entry name" value="IG"/>
    <property type="match status" value="3"/>
</dbReference>
<dbReference type="InterPro" id="IPR036179">
    <property type="entry name" value="Ig-like_dom_sf"/>
</dbReference>
<dbReference type="Ensembl" id="ENSSRHT00000098917.1">
    <property type="protein sequence ID" value="ENSSRHP00000096307.1"/>
    <property type="gene ID" value="ENSSRHG00000047310.1"/>
</dbReference>
<dbReference type="GO" id="GO:0009617">
    <property type="term" value="P:response to bacterium"/>
    <property type="evidence" value="ECO:0007669"/>
    <property type="project" value="TreeGrafter"/>
</dbReference>
<name>A0A673N0N4_9TELE</name>
<dbReference type="AlphaFoldDB" id="A0A673N0N4"/>
<evidence type="ECO:0000256" key="4">
    <source>
        <dbReference type="ARBA" id="ARBA00022859"/>
    </source>
</evidence>
<dbReference type="Proteomes" id="UP000472270">
    <property type="component" value="Unassembled WGS sequence"/>
</dbReference>
<evidence type="ECO:0000256" key="7">
    <source>
        <dbReference type="ARBA" id="ARBA00023180"/>
    </source>
</evidence>
<accession>A0A673N0N4</accession>
<keyword evidence="6" id="KW-1015">Disulfide bond</keyword>
<evidence type="ECO:0000256" key="3">
    <source>
        <dbReference type="ARBA" id="ARBA00022729"/>
    </source>
</evidence>
<reference evidence="9" key="2">
    <citation type="submission" date="2025-09" db="UniProtKB">
        <authorList>
            <consortium name="Ensembl"/>
        </authorList>
    </citation>
    <scope>IDENTIFICATION</scope>
</reference>
<keyword evidence="4" id="KW-0391">Immunity</keyword>
<comment type="subcellular location">
    <subcellularLocation>
        <location evidence="1">Cell membrane</location>
    </subcellularLocation>
</comment>
<evidence type="ECO:0000313" key="10">
    <source>
        <dbReference type="Proteomes" id="UP000472270"/>
    </source>
</evidence>
<dbReference type="InterPro" id="IPR007110">
    <property type="entry name" value="Ig-like_dom"/>
</dbReference>
<keyword evidence="7" id="KW-0325">Glycoprotein</keyword>